<sequence>PASRFLHASGQKTRPEPRKTTKNRGALLYSRAWTWAQNLPAPRADIAQALQVLGRRTADQRRAEAAWPDPPSKDTIWPFDTPCPSLAKTPNEAKRDPQAIEEFKKKLNVWRLAMDRCSGYRLDLRGANLQNADLSAGRPDASDAVFSGAKLSGARMEGASLEGTRMEGTDLKRVTMQGAVAIKARMQGANLFHVEMEGADLTVAVMNNAILVMARIDGADVSGAELIGARCSAVRMEGSDFKWAHMQGTNFERARLEGADLNMALMDEANLSRARLQGASLSTSQLKGTNLKRIRMDEDTFIKDATFQGACLQYADEATARKLAQHCEQIFADGTVTLPNGIGRPAHWPDWELPNTGPHAFDTEWRKWQANPAAYTPPPKPD</sequence>
<accession>A0ABW4EKN1</accession>
<dbReference type="InterPro" id="IPR051082">
    <property type="entry name" value="Pentapeptide-BTB/POZ_domain"/>
</dbReference>
<evidence type="ECO:0000256" key="1">
    <source>
        <dbReference type="SAM" id="MobiDB-lite"/>
    </source>
</evidence>
<dbReference type="InterPro" id="IPR001646">
    <property type="entry name" value="5peptide_repeat"/>
</dbReference>
<protein>
    <submittedName>
        <fullName evidence="2">Pentapeptide repeat-containing protein</fullName>
    </submittedName>
</protein>
<feature type="non-terminal residue" evidence="2">
    <location>
        <position position="1"/>
    </location>
</feature>
<dbReference type="Proteomes" id="UP001597186">
    <property type="component" value="Unassembled WGS sequence"/>
</dbReference>
<reference evidence="3" key="1">
    <citation type="journal article" date="2019" name="Int. J. Syst. Evol. Microbiol.">
        <title>The Global Catalogue of Microorganisms (GCM) 10K type strain sequencing project: providing services to taxonomists for standard genome sequencing and annotation.</title>
        <authorList>
            <consortium name="The Broad Institute Genomics Platform"/>
            <consortium name="The Broad Institute Genome Sequencing Center for Infectious Disease"/>
            <person name="Wu L."/>
            <person name="Ma J."/>
        </authorList>
    </citation>
    <scope>NUCLEOTIDE SEQUENCE [LARGE SCALE GENOMIC DNA]</scope>
    <source>
        <strain evidence="3">CGMCC 1.12477</strain>
    </source>
</reference>
<feature type="region of interest" description="Disordered" evidence="1">
    <location>
        <begin position="1"/>
        <end position="23"/>
    </location>
</feature>
<dbReference type="SUPFAM" id="SSF141571">
    <property type="entry name" value="Pentapeptide repeat-like"/>
    <property type="match status" value="2"/>
</dbReference>
<gene>
    <name evidence="2" type="ORF">ACFTOW_14475</name>
</gene>
<evidence type="ECO:0000313" key="3">
    <source>
        <dbReference type="Proteomes" id="UP001597186"/>
    </source>
</evidence>
<dbReference type="Gene3D" id="2.160.20.80">
    <property type="entry name" value="E3 ubiquitin-protein ligase SopA"/>
    <property type="match status" value="2"/>
</dbReference>
<dbReference type="EMBL" id="JBHUDD010000131">
    <property type="protein sequence ID" value="MFD1510593.1"/>
    <property type="molecule type" value="Genomic_DNA"/>
</dbReference>
<dbReference type="Pfam" id="PF00805">
    <property type="entry name" value="Pentapeptide"/>
    <property type="match status" value="4"/>
</dbReference>
<comment type="caution">
    <text evidence="2">The sequence shown here is derived from an EMBL/GenBank/DDBJ whole genome shotgun (WGS) entry which is preliminary data.</text>
</comment>
<organism evidence="2 3">
    <name type="scientific">Lacimonas salitolerans</name>
    <dbReference type="NCBI Taxonomy" id="1323750"/>
    <lineage>
        <taxon>Bacteria</taxon>
        <taxon>Pseudomonadati</taxon>
        <taxon>Pseudomonadota</taxon>
        <taxon>Alphaproteobacteria</taxon>
        <taxon>Rhodobacterales</taxon>
        <taxon>Paracoccaceae</taxon>
        <taxon>Lacimonas</taxon>
    </lineage>
</organism>
<dbReference type="PANTHER" id="PTHR14136">
    <property type="entry name" value="BTB_POZ DOMAIN-CONTAINING PROTEIN KCTD9"/>
    <property type="match status" value="1"/>
</dbReference>
<proteinExistence type="predicted"/>
<dbReference type="RefSeq" id="WP_379916912.1">
    <property type="nucleotide sequence ID" value="NZ_JBHUDD010000131.1"/>
</dbReference>
<evidence type="ECO:0000313" key="2">
    <source>
        <dbReference type="EMBL" id="MFD1510593.1"/>
    </source>
</evidence>
<dbReference type="PANTHER" id="PTHR14136:SF17">
    <property type="entry name" value="BTB_POZ DOMAIN-CONTAINING PROTEIN KCTD9"/>
    <property type="match status" value="1"/>
</dbReference>
<keyword evidence="3" id="KW-1185">Reference proteome</keyword>
<name>A0ABW4EKN1_9RHOB</name>